<dbReference type="AlphaFoldDB" id="A0A0F8WKQ2"/>
<sequence length="122" mass="12527">PDGSEINLTGTSLLVRCDTELTLSQAAQVISGDGDSGNLRILLPDAATWVVQAVVSFLMTATDAGTLKAELFVGNAAGVGTKNEGETGLALLYPRDAGEGGTVTQAWRVTTTSLSSAPDMAW</sequence>
<dbReference type="EMBL" id="LAZR01064572">
    <property type="protein sequence ID" value="KKK57268.1"/>
    <property type="molecule type" value="Genomic_DNA"/>
</dbReference>
<protein>
    <submittedName>
        <fullName evidence="1">Uncharacterized protein</fullName>
    </submittedName>
</protein>
<reference evidence="1" key="1">
    <citation type="journal article" date="2015" name="Nature">
        <title>Complex archaea that bridge the gap between prokaryotes and eukaryotes.</title>
        <authorList>
            <person name="Spang A."/>
            <person name="Saw J.H."/>
            <person name="Jorgensen S.L."/>
            <person name="Zaremba-Niedzwiedzka K."/>
            <person name="Martijn J."/>
            <person name="Lind A.E."/>
            <person name="van Eijk R."/>
            <person name="Schleper C."/>
            <person name="Guy L."/>
            <person name="Ettema T.J."/>
        </authorList>
    </citation>
    <scope>NUCLEOTIDE SEQUENCE</scope>
</reference>
<proteinExistence type="predicted"/>
<evidence type="ECO:0000313" key="1">
    <source>
        <dbReference type="EMBL" id="KKK57268.1"/>
    </source>
</evidence>
<organism evidence="1">
    <name type="scientific">marine sediment metagenome</name>
    <dbReference type="NCBI Taxonomy" id="412755"/>
    <lineage>
        <taxon>unclassified sequences</taxon>
        <taxon>metagenomes</taxon>
        <taxon>ecological metagenomes</taxon>
    </lineage>
</organism>
<name>A0A0F8WKQ2_9ZZZZ</name>
<feature type="non-terminal residue" evidence="1">
    <location>
        <position position="1"/>
    </location>
</feature>
<accession>A0A0F8WKQ2</accession>
<comment type="caution">
    <text evidence="1">The sequence shown here is derived from an EMBL/GenBank/DDBJ whole genome shotgun (WGS) entry which is preliminary data.</text>
</comment>
<gene>
    <name evidence="1" type="ORF">LCGC14_3056150</name>
</gene>